<protein>
    <recommendedName>
        <fullName evidence="2">Single-stranded-DNA-specific exonuclease RecJ</fullName>
    </recommendedName>
</protein>
<dbReference type="GO" id="GO:0006310">
    <property type="term" value="P:DNA recombination"/>
    <property type="evidence" value="ECO:0007669"/>
    <property type="project" value="InterPro"/>
</dbReference>
<dbReference type="PANTHER" id="PTHR30255">
    <property type="entry name" value="SINGLE-STRANDED-DNA-SPECIFIC EXONUCLEASE RECJ"/>
    <property type="match status" value="1"/>
</dbReference>
<dbReference type="SUPFAM" id="SSF64182">
    <property type="entry name" value="DHH phosphoesterases"/>
    <property type="match status" value="1"/>
</dbReference>
<comment type="similarity">
    <text evidence="1">Belongs to the RecJ family.</text>
</comment>
<evidence type="ECO:0000256" key="1">
    <source>
        <dbReference type="ARBA" id="ARBA00005915"/>
    </source>
</evidence>
<keyword evidence="5 9" id="KW-0269">Exonuclease</keyword>
<dbReference type="InterPro" id="IPR038763">
    <property type="entry name" value="DHH_sf"/>
</dbReference>
<proteinExistence type="inferred from homology"/>
<evidence type="ECO:0000256" key="2">
    <source>
        <dbReference type="ARBA" id="ARBA00019841"/>
    </source>
</evidence>
<dbReference type="InterPro" id="IPR041122">
    <property type="entry name" value="RecJ_OB"/>
</dbReference>
<dbReference type="EMBL" id="MGDF01000078">
    <property type="protein sequence ID" value="OGL45789.1"/>
    <property type="molecule type" value="Genomic_DNA"/>
</dbReference>
<dbReference type="GO" id="GO:0008409">
    <property type="term" value="F:5'-3' exonuclease activity"/>
    <property type="evidence" value="ECO:0007669"/>
    <property type="project" value="InterPro"/>
</dbReference>
<feature type="domain" description="RecJ OB" evidence="8">
    <location>
        <begin position="479"/>
        <end position="582"/>
    </location>
</feature>
<keyword evidence="4" id="KW-0378">Hydrolase</keyword>
<dbReference type="InterPro" id="IPR001667">
    <property type="entry name" value="DDH_dom"/>
</dbReference>
<reference evidence="9 10" key="1">
    <citation type="journal article" date="2016" name="Nat. Commun.">
        <title>Thousands of microbial genomes shed light on interconnected biogeochemical processes in an aquifer system.</title>
        <authorList>
            <person name="Anantharaman K."/>
            <person name="Brown C.T."/>
            <person name="Hug L.A."/>
            <person name="Sharon I."/>
            <person name="Castelle C.J."/>
            <person name="Probst A.J."/>
            <person name="Thomas B.C."/>
            <person name="Singh A."/>
            <person name="Wilkins M.J."/>
            <person name="Karaoz U."/>
            <person name="Brodie E.L."/>
            <person name="Williams K.H."/>
            <person name="Hubbard S.S."/>
            <person name="Banfield J.F."/>
        </authorList>
    </citation>
    <scope>NUCLEOTIDE SEQUENCE [LARGE SCALE GENOMIC DNA]</scope>
</reference>
<keyword evidence="3" id="KW-0540">Nuclease</keyword>
<evidence type="ECO:0000256" key="4">
    <source>
        <dbReference type="ARBA" id="ARBA00022801"/>
    </source>
</evidence>
<dbReference type="InterPro" id="IPR003156">
    <property type="entry name" value="DHHA1_dom"/>
</dbReference>
<evidence type="ECO:0000259" key="8">
    <source>
        <dbReference type="Pfam" id="PF17768"/>
    </source>
</evidence>
<dbReference type="Proteomes" id="UP000178435">
    <property type="component" value="Unassembled WGS sequence"/>
</dbReference>
<evidence type="ECO:0000313" key="10">
    <source>
        <dbReference type="Proteomes" id="UP000178435"/>
    </source>
</evidence>
<evidence type="ECO:0000259" key="6">
    <source>
        <dbReference type="Pfam" id="PF01368"/>
    </source>
</evidence>
<organism evidence="9 10">
    <name type="scientific">Candidatus Schekmanbacteria bacterium RBG_16_38_11</name>
    <dbReference type="NCBI Taxonomy" id="1817880"/>
    <lineage>
        <taxon>Bacteria</taxon>
        <taxon>Candidatus Schekmaniibacteriota</taxon>
    </lineage>
</organism>
<gene>
    <name evidence="9" type="ORF">A2149_02215</name>
</gene>
<dbReference type="Gene3D" id="3.90.1640.30">
    <property type="match status" value="1"/>
</dbReference>
<evidence type="ECO:0000313" key="9">
    <source>
        <dbReference type="EMBL" id="OGL45789.1"/>
    </source>
</evidence>
<dbReference type="Pfam" id="PF02272">
    <property type="entry name" value="DHHA1"/>
    <property type="match status" value="1"/>
</dbReference>
<dbReference type="AlphaFoldDB" id="A0A1F7RW39"/>
<dbReference type="NCBIfam" id="TIGR00644">
    <property type="entry name" value="recJ"/>
    <property type="match status" value="1"/>
</dbReference>
<accession>A0A1F7RW39</accession>
<dbReference type="Pfam" id="PF17768">
    <property type="entry name" value="RecJ_OB"/>
    <property type="match status" value="1"/>
</dbReference>
<dbReference type="PANTHER" id="PTHR30255:SF2">
    <property type="entry name" value="SINGLE-STRANDED-DNA-SPECIFIC EXONUCLEASE RECJ"/>
    <property type="match status" value="1"/>
</dbReference>
<feature type="domain" description="DHHA1" evidence="7">
    <location>
        <begin position="373"/>
        <end position="462"/>
    </location>
</feature>
<dbReference type="Gene3D" id="3.10.310.30">
    <property type="match status" value="1"/>
</dbReference>
<comment type="caution">
    <text evidence="9">The sequence shown here is derived from an EMBL/GenBank/DDBJ whole genome shotgun (WGS) entry which is preliminary data.</text>
</comment>
<name>A0A1F7RW39_9BACT</name>
<dbReference type="InterPro" id="IPR004610">
    <property type="entry name" value="RecJ"/>
</dbReference>
<evidence type="ECO:0000256" key="5">
    <source>
        <dbReference type="ARBA" id="ARBA00022839"/>
    </source>
</evidence>
<dbReference type="GO" id="GO:0003676">
    <property type="term" value="F:nucleic acid binding"/>
    <property type="evidence" value="ECO:0007669"/>
    <property type="project" value="InterPro"/>
</dbReference>
<feature type="domain" description="DDH" evidence="6">
    <location>
        <begin position="80"/>
        <end position="222"/>
    </location>
</feature>
<dbReference type="InterPro" id="IPR051673">
    <property type="entry name" value="SSDNA_exonuclease_RecJ"/>
</dbReference>
<evidence type="ECO:0000259" key="7">
    <source>
        <dbReference type="Pfam" id="PF02272"/>
    </source>
</evidence>
<dbReference type="GO" id="GO:0006281">
    <property type="term" value="P:DNA repair"/>
    <property type="evidence" value="ECO:0007669"/>
    <property type="project" value="InterPro"/>
</dbReference>
<sequence length="589" mass="65846">MENDNWKLYPQNLTLREEIARSLSISKTTAQILINRGIASKEEAIFFLEGGLNDLHNPFLMKDMDKAVERVFKAKKDNEKVLVFGDYDADGVTATSLLLIALREFGITPSFYIPNRLTEGYGLNPEIIKKSNDEGFSLLITADTGINSFREIDLAGEIGLDLIVTDHHLPDSTIPDGFAILNPRQHECNYPFKELAGVGVAYKFARAFLGDKCSEELLNELIILSAFGTVADVASLTGENRILVKEGLWLMKGSRIQGFKDSSESWDSGDFESLTSESNEFTWIEELIKISGFDKKELTSWHVGFLLAPMVNAAGRLGSANYCVNLMTTKKKDVAQKITKFLDKENRTRQSIEKKILDEAKEKIEKSVDLENERVIVLSDEKWHPGILGIVASRISESYSRPAVLIGDNGKGSARSAVDFNIYKALKHCSQYLKSYGGHKSAAGLTIEKEKIKQFCHDINRYGAENLSAKDLALTLWADCEIDFSDISFSLIEEIQKLAPFGIANPEPNLISSNIRIEGEPRIVGKDHLKLKIIQDSTVFDSIGFKMGGSFDIGQNSETYQVIYSPSFNNWNGRKEIQLKLKGLRKLNQ</sequence>
<evidence type="ECO:0000256" key="3">
    <source>
        <dbReference type="ARBA" id="ARBA00022722"/>
    </source>
</evidence>
<dbReference type="Pfam" id="PF01368">
    <property type="entry name" value="DHH"/>
    <property type="match status" value="1"/>
</dbReference>